<keyword evidence="3" id="KW-1185">Reference proteome</keyword>
<protein>
    <recommendedName>
        <fullName evidence="4">SAP domain-containing protein</fullName>
    </recommendedName>
</protein>
<evidence type="ECO:0000256" key="1">
    <source>
        <dbReference type="SAM" id="MobiDB-lite"/>
    </source>
</evidence>
<dbReference type="EMBL" id="ABEU02000005">
    <property type="status" value="NOT_ANNOTATED_CDS"/>
    <property type="molecule type" value="Genomic_DNA"/>
</dbReference>
<dbReference type="OrthoDB" id="1939722at2759"/>
<dbReference type="GeneID" id="112282156"/>
<feature type="region of interest" description="Disordered" evidence="1">
    <location>
        <begin position="45"/>
        <end position="66"/>
    </location>
</feature>
<reference evidence="2" key="3">
    <citation type="submission" date="2020-12" db="UniProtKB">
        <authorList>
            <consortium name="EnsemblPlants"/>
        </authorList>
    </citation>
    <scope>IDENTIFICATION</scope>
</reference>
<dbReference type="PANTHER" id="PTHR33621:SF2">
    <property type="entry name" value="RIBOSOMAL L1 DOMAIN-CONTAINING PROTEIN"/>
    <property type="match status" value="1"/>
</dbReference>
<accession>A0A7I4DQW6</accession>
<dbReference type="Gramene" id="Pp3c5_16890V3.2">
    <property type="protein sequence ID" value="Pp3c5_16890V3.2"/>
    <property type="gene ID" value="Pp3c5_16890"/>
</dbReference>
<dbReference type="Proteomes" id="UP000006727">
    <property type="component" value="Chromosome 5"/>
</dbReference>
<reference evidence="2 3" key="1">
    <citation type="journal article" date="2008" name="Science">
        <title>The Physcomitrella genome reveals evolutionary insights into the conquest of land by plants.</title>
        <authorList>
            <person name="Rensing S."/>
            <person name="Lang D."/>
            <person name="Zimmer A."/>
            <person name="Terry A."/>
            <person name="Salamov A."/>
            <person name="Shapiro H."/>
            <person name="Nishiyama T."/>
            <person name="Perroud P.-F."/>
            <person name="Lindquist E."/>
            <person name="Kamisugi Y."/>
            <person name="Tanahashi T."/>
            <person name="Sakakibara K."/>
            <person name="Fujita T."/>
            <person name="Oishi K."/>
            <person name="Shin-I T."/>
            <person name="Kuroki Y."/>
            <person name="Toyoda A."/>
            <person name="Suzuki Y."/>
            <person name="Hashimoto A."/>
            <person name="Yamaguchi K."/>
            <person name="Sugano A."/>
            <person name="Kohara Y."/>
            <person name="Fujiyama A."/>
            <person name="Anterola A."/>
            <person name="Aoki S."/>
            <person name="Ashton N."/>
            <person name="Barbazuk W.B."/>
            <person name="Barker E."/>
            <person name="Bennetzen J."/>
            <person name="Bezanilla M."/>
            <person name="Blankenship R."/>
            <person name="Cho S.H."/>
            <person name="Dutcher S."/>
            <person name="Estelle M."/>
            <person name="Fawcett J.A."/>
            <person name="Gundlach H."/>
            <person name="Hanada K."/>
            <person name="Heyl A."/>
            <person name="Hicks K.A."/>
            <person name="Hugh J."/>
            <person name="Lohr M."/>
            <person name="Mayer K."/>
            <person name="Melkozernov A."/>
            <person name="Murata T."/>
            <person name="Nelson D."/>
            <person name="Pils B."/>
            <person name="Prigge M."/>
            <person name="Reiss B."/>
            <person name="Renner T."/>
            <person name="Rombauts S."/>
            <person name="Rushton P."/>
            <person name="Sanderfoot A."/>
            <person name="Schween G."/>
            <person name="Shiu S.-H."/>
            <person name="Stueber K."/>
            <person name="Theodoulou F.L."/>
            <person name="Tu H."/>
            <person name="Van de Peer Y."/>
            <person name="Verrier P.J."/>
            <person name="Waters E."/>
            <person name="Wood A."/>
            <person name="Yang L."/>
            <person name="Cove D."/>
            <person name="Cuming A."/>
            <person name="Hasebe M."/>
            <person name="Lucas S."/>
            <person name="Mishler D.B."/>
            <person name="Reski R."/>
            <person name="Grigoriev I."/>
            <person name="Quatrano R.S."/>
            <person name="Boore J.L."/>
        </authorList>
    </citation>
    <scope>NUCLEOTIDE SEQUENCE [LARGE SCALE GENOMIC DNA]</scope>
    <source>
        <strain evidence="2 3">cv. Gransden 2004</strain>
    </source>
</reference>
<evidence type="ECO:0008006" key="4">
    <source>
        <dbReference type="Google" id="ProtNLM"/>
    </source>
</evidence>
<proteinExistence type="predicted"/>
<dbReference type="KEGG" id="ppp:112282156"/>
<evidence type="ECO:0000313" key="3">
    <source>
        <dbReference type="Proteomes" id="UP000006727"/>
    </source>
</evidence>
<reference evidence="2 3" key="2">
    <citation type="journal article" date="2018" name="Plant J.">
        <title>The Physcomitrella patens chromosome-scale assembly reveals moss genome structure and evolution.</title>
        <authorList>
            <person name="Lang D."/>
            <person name="Ullrich K.K."/>
            <person name="Murat F."/>
            <person name="Fuchs J."/>
            <person name="Jenkins J."/>
            <person name="Haas F.B."/>
            <person name="Piednoel M."/>
            <person name="Gundlach H."/>
            <person name="Van Bel M."/>
            <person name="Meyberg R."/>
            <person name="Vives C."/>
            <person name="Morata J."/>
            <person name="Symeonidi A."/>
            <person name="Hiss M."/>
            <person name="Muchero W."/>
            <person name="Kamisugi Y."/>
            <person name="Saleh O."/>
            <person name="Blanc G."/>
            <person name="Decker E.L."/>
            <person name="van Gessel N."/>
            <person name="Grimwood J."/>
            <person name="Hayes R.D."/>
            <person name="Graham S.W."/>
            <person name="Gunter L.E."/>
            <person name="McDaniel S.F."/>
            <person name="Hoernstein S.N.W."/>
            <person name="Larsson A."/>
            <person name="Li F.W."/>
            <person name="Perroud P.F."/>
            <person name="Phillips J."/>
            <person name="Ranjan P."/>
            <person name="Rokshar D.S."/>
            <person name="Rothfels C.J."/>
            <person name="Schneider L."/>
            <person name="Shu S."/>
            <person name="Stevenson D.W."/>
            <person name="Thummler F."/>
            <person name="Tillich M."/>
            <person name="Villarreal Aguilar J.C."/>
            <person name="Widiez T."/>
            <person name="Wong G.K."/>
            <person name="Wymore A."/>
            <person name="Zhang Y."/>
            <person name="Zimmer A.D."/>
            <person name="Quatrano R.S."/>
            <person name="Mayer K.F.X."/>
            <person name="Goodstein D."/>
            <person name="Casacuberta J.M."/>
            <person name="Vandepoele K."/>
            <person name="Reski R."/>
            <person name="Cuming A.C."/>
            <person name="Tuskan G.A."/>
            <person name="Maumus F."/>
            <person name="Salse J."/>
            <person name="Schmutz J."/>
            <person name="Rensing S.A."/>
        </authorList>
    </citation>
    <scope>NUCLEOTIDE SEQUENCE [LARGE SCALE GENOMIC DNA]</scope>
    <source>
        <strain evidence="2 3">cv. Gransden 2004</strain>
    </source>
</reference>
<dbReference type="AlphaFoldDB" id="A0A7I4DQW6"/>
<feature type="compositionally biased region" description="Polar residues" evidence="1">
    <location>
        <begin position="53"/>
        <end position="65"/>
    </location>
</feature>
<dbReference type="InParanoid" id="A0A7I4DQW6"/>
<feature type="region of interest" description="Disordered" evidence="1">
    <location>
        <begin position="128"/>
        <end position="159"/>
    </location>
</feature>
<dbReference type="EnsemblPlants" id="Pp3c5_16890V3.2">
    <property type="protein sequence ID" value="Pp3c5_16890V3.2"/>
    <property type="gene ID" value="Pp3c5_16890"/>
</dbReference>
<organism evidence="2 3">
    <name type="scientific">Physcomitrium patens</name>
    <name type="common">Spreading-leaved earth moss</name>
    <name type="synonym">Physcomitrella patens</name>
    <dbReference type="NCBI Taxonomy" id="3218"/>
    <lineage>
        <taxon>Eukaryota</taxon>
        <taxon>Viridiplantae</taxon>
        <taxon>Streptophyta</taxon>
        <taxon>Embryophyta</taxon>
        <taxon>Bryophyta</taxon>
        <taxon>Bryophytina</taxon>
        <taxon>Bryopsida</taxon>
        <taxon>Funariidae</taxon>
        <taxon>Funariales</taxon>
        <taxon>Funariaceae</taxon>
        <taxon>Physcomitrium</taxon>
    </lineage>
</organism>
<evidence type="ECO:0000313" key="2">
    <source>
        <dbReference type="EnsemblPlants" id="Pp3c5_16890V3.2"/>
    </source>
</evidence>
<name>A0A7I4DQW6_PHYPA</name>
<gene>
    <name evidence="2" type="primary">LOC112282156</name>
</gene>
<sequence length="378" mass="42376">MNYDELTRRELQALCKEHGLPANKTNAVMADSLASLLSDSNQSIRTRAPVSTPPTTKWASKTRSLSKPERLETSLAALILASSEKPRGNGRQDTLLNQSRDLPLERELFVKPALVFLTPTKLAHSTLLPNTTPLRRRKKTSVSILQPGAEDTTPRDATQVVPEDSNENLRLQHEEIEICMSQAITGSTHESQFTPVRDVARDIHGSSETRKHILQDVAESRTDAVIELKEERQFDPPHELEPLTRSSALDQDCQTESSSTQECVQHVLSPLLRVTSNVDTLIKRATGMLEKFEQWKVNIYNEVVHNSSSQTQLCVKYEQPCSMNSSFDKKNNFSESPCKSMSLRIRQAGYIGLTSPLPDRKEGILRDLVSNVNTQSMF</sequence>
<dbReference type="PANTHER" id="PTHR33621">
    <property type="entry name" value="ASPARTIC/GLUTAMIC ACID-RICH PROTEIN"/>
    <property type="match status" value="1"/>
</dbReference>
<dbReference type="RefSeq" id="XP_024375224.1">
    <property type="nucleotide sequence ID" value="XM_024519456.2"/>
</dbReference>